<feature type="region of interest" description="Disordered" evidence="1">
    <location>
        <begin position="211"/>
        <end position="233"/>
    </location>
</feature>
<protein>
    <submittedName>
        <fullName evidence="2">Transposase</fullName>
    </submittedName>
</protein>
<sequence length="233" mass="26168">MKTVKTLKLRIKDKHTPALAAIAREVNQVWNYVNELSHRSIRERQKWLSAYDLQKYTAGFSKCEGVKVGSATVQLVCEEYATRRRQFKKARLNWRVSNPKSAKYSLGWIPFKKGGVSYRNGQVKFCGLNLSLWDSYGLSKFELRAGSISQDARGRWYLNVAVEIEGIPSEGVVAVGIDLGNKTCATASSGQTLEGRWYRASEAKLAKVQRAGARKQAQRESESPAFRQGSSQK</sequence>
<gene>
    <name evidence="2" type="ORF">ABLV49_07970</name>
</gene>
<reference evidence="2" key="1">
    <citation type="submission" date="2024-05" db="EMBL/GenBank/DDBJ databases">
        <authorList>
            <person name="Bunk B."/>
            <person name="Swiderski J."/>
            <person name="Sproer C."/>
            <person name="Thiel V."/>
        </authorList>
    </citation>
    <scope>NUCLEOTIDE SEQUENCE</scope>
    <source>
        <strain evidence="2">DSM 17735</strain>
    </source>
</reference>
<evidence type="ECO:0000313" key="2">
    <source>
        <dbReference type="EMBL" id="XBP71721.1"/>
    </source>
</evidence>
<proteinExistence type="predicted"/>
<dbReference type="RefSeq" id="WP_349281079.1">
    <property type="nucleotide sequence ID" value="NZ_CBCSCU010000023.1"/>
</dbReference>
<organism evidence="2">
    <name type="scientific">Polaromonas hydrogenivorans</name>
    <dbReference type="NCBI Taxonomy" id="335476"/>
    <lineage>
        <taxon>Bacteria</taxon>
        <taxon>Pseudomonadati</taxon>
        <taxon>Pseudomonadota</taxon>
        <taxon>Betaproteobacteria</taxon>
        <taxon>Burkholderiales</taxon>
        <taxon>Comamonadaceae</taxon>
        <taxon>Polaromonas</taxon>
    </lineage>
</organism>
<name>A0AAU7LVU3_9BURK</name>
<evidence type="ECO:0000256" key="1">
    <source>
        <dbReference type="SAM" id="MobiDB-lite"/>
    </source>
</evidence>
<dbReference type="AlphaFoldDB" id="A0AAU7LVU3"/>
<accession>A0AAU7LVU3</accession>
<dbReference type="EMBL" id="CP157675">
    <property type="protein sequence ID" value="XBP71721.1"/>
    <property type="molecule type" value="Genomic_DNA"/>
</dbReference>